<dbReference type="Proteomes" id="UP000277108">
    <property type="component" value="Unassembled WGS sequence"/>
</dbReference>
<sequence>MRKYMFILLIFIMVCTACSREQSSMNNDKGKKVIKTENNHHQSAIDTLNQIDYKKLKSFDQKKNEIKLNPSDNNILVQLVHTEEAMDNVYLIAKQHEKIIFAKKLGAITKFDREYDIMPYWLEEPTDFTKDQLDDIVVHRHYGSSLFFRQNKNNFTNVHVMPIVLDAKIQKESLILEDRLTGLSDDLKLSYYLIDQFKVNSILKHKSTKDQETFKLHMPDLIQRNSVKTLKDKTYIVDEKIFTAKGTDYIISQLLEYNKISKHLELVGLSLDPYKENEKKFKVSRELFDREKTANIFGDDGKVKKFYGVWSTSENKDEQNSELLLITEDTISNGLNMAVHRIEGEIQDVDYGEHTLNVEALFTPASDLQGGTPYSSTFKLNIYKINGKPVLVDSRGLTYFKLMDSVKEFKSLEMNEK</sequence>
<keyword evidence="1" id="KW-0732">Signal</keyword>
<feature type="chain" id="PRO_5018186330" description="Lipoprotein" evidence="1">
    <location>
        <begin position="20"/>
        <end position="417"/>
    </location>
</feature>
<proteinExistence type="predicted"/>
<keyword evidence="3" id="KW-1185">Reference proteome</keyword>
<accession>A0A3N5CGD5</accession>
<name>A0A3N5CGD5_9BACL</name>
<comment type="caution">
    <text evidence="2">The sequence shown here is derived from an EMBL/GenBank/DDBJ whole genome shotgun (WGS) entry which is preliminary data.</text>
</comment>
<dbReference type="EMBL" id="RKRK01000003">
    <property type="protein sequence ID" value="RPF56491.1"/>
    <property type="molecule type" value="Genomic_DNA"/>
</dbReference>
<dbReference type="AlphaFoldDB" id="A0A3N5CGD5"/>
<protein>
    <recommendedName>
        <fullName evidence="4">Lipoprotein</fullName>
    </recommendedName>
</protein>
<organism evidence="2 3">
    <name type="scientific">Abyssicoccus albus</name>
    <dbReference type="NCBI Taxonomy" id="1817405"/>
    <lineage>
        <taxon>Bacteria</taxon>
        <taxon>Bacillati</taxon>
        <taxon>Bacillota</taxon>
        <taxon>Bacilli</taxon>
        <taxon>Bacillales</taxon>
        <taxon>Abyssicoccaceae</taxon>
    </lineage>
</organism>
<evidence type="ECO:0008006" key="4">
    <source>
        <dbReference type="Google" id="ProtNLM"/>
    </source>
</evidence>
<feature type="signal peptide" evidence="1">
    <location>
        <begin position="1"/>
        <end position="19"/>
    </location>
</feature>
<dbReference type="RefSeq" id="WP_148086838.1">
    <property type="nucleotide sequence ID" value="NZ_RKRK01000003.1"/>
</dbReference>
<gene>
    <name evidence="2" type="ORF">EDD62_1127</name>
</gene>
<evidence type="ECO:0000256" key="1">
    <source>
        <dbReference type="SAM" id="SignalP"/>
    </source>
</evidence>
<evidence type="ECO:0000313" key="2">
    <source>
        <dbReference type="EMBL" id="RPF56491.1"/>
    </source>
</evidence>
<evidence type="ECO:0000313" key="3">
    <source>
        <dbReference type="Proteomes" id="UP000277108"/>
    </source>
</evidence>
<reference evidence="2 3" key="1">
    <citation type="submission" date="2018-11" db="EMBL/GenBank/DDBJ databases">
        <title>Genomic Encyclopedia of Type Strains, Phase IV (KMG-IV): sequencing the most valuable type-strain genomes for metagenomic binning, comparative biology and taxonomic classification.</title>
        <authorList>
            <person name="Goeker M."/>
        </authorList>
    </citation>
    <scope>NUCLEOTIDE SEQUENCE [LARGE SCALE GENOMIC DNA]</scope>
    <source>
        <strain evidence="2 3">DSM 29158</strain>
    </source>
</reference>